<keyword evidence="2" id="KW-0732">Signal</keyword>
<protein>
    <submittedName>
        <fullName evidence="3">Uncharacterized protein</fullName>
    </submittedName>
</protein>
<gene>
    <name evidence="3" type="ORF">JQ619_10805</name>
</gene>
<feature type="region of interest" description="Disordered" evidence="1">
    <location>
        <begin position="20"/>
        <end position="97"/>
    </location>
</feature>
<feature type="compositionally biased region" description="Polar residues" evidence="1">
    <location>
        <begin position="55"/>
        <end position="78"/>
    </location>
</feature>
<evidence type="ECO:0000313" key="4">
    <source>
        <dbReference type="Proteomes" id="UP001314635"/>
    </source>
</evidence>
<keyword evidence="4" id="KW-1185">Reference proteome</keyword>
<name>A0ABS5G4Z4_9BRAD</name>
<feature type="compositionally biased region" description="Low complexity" evidence="1">
    <location>
        <begin position="79"/>
        <end position="91"/>
    </location>
</feature>
<proteinExistence type="predicted"/>
<accession>A0ABS5G4Z4</accession>
<evidence type="ECO:0000313" key="3">
    <source>
        <dbReference type="EMBL" id="MBR1136255.1"/>
    </source>
</evidence>
<organism evidence="3 4">
    <name type="scientific">Bradyrhizobium denitrificans</name>
    <dbReference type="NCBI Taxonomy" id="2734912"/>
    <lineage>
        <taxon>Bacteria</taxon>
        <taxon>Pseudomonadati</taxon>
        <taxon>Pseudomonadota</taxon>
        <taxon>Alphaproteobacteria</taxon>
        <taxon>Hyphomicrobiales</taxon>
        <taxon>Nitrobacteraceae</taxon>
        <taxon>Bradyrhizobium</taxon>
    </lineage>
</organism>
<dbReference type="Proteomes" id="UP001314635">
    <property type="component" value="Unassembled WGS sequence"/>
</dbReference>
<feature type="signal peptide" evidence="2">
    <location>
        <begin position="1"/>
        <end position="21"/>
    </location>
</feature>
<evidence type="ECO:0000256" key="2">
    <source>
        <dbReference type="SAM" id="SignalP"/>
    </source>
</evidence>
<feature type="chain" id="PRO_5045444069" evidence="2">
    <location>
        <begin position="22"/>
        <end position="97"/>
    </location>
</feature>
<reference evidence="4" key="1">
    <citation type="journal article" date="2021" name="ISME J.">
        <title>Evolutionary origin and ecological implication of a unique nif island in free-living Bradyrhizobium lineages.</title>
        <authorList>
            <person name="Tao J."/>
        </authorList>
    </citation>
    <scope>NUCLEOTIDE SEQUENCE [LARGE SCALE GENOMIC DNA]</scope>
    <source>
        <strain evidence="4">SZCCT0094</strain>
    </source>
</reference>
<dbReference type="EMBL" id="JAFCLK010000009">
    <property type="protein sequence ID" value="MBR1136255.1"/>
    <property type="molecule type" value="Genomic_DNA"/>
</dbReference>
<dbReference type="RefSeq" id="WP_172236544.1">
    <property type="nucleotide sequence ID" value="NZ_JABFDP010000010.1"/>
</dbReference>
<comment type="caution">
    <text evidence="3">The sequence shown here is derived from an EMBL/GenBank/DDBJ whole genome shotgun (WGS) entry which is preliminary data.</text>
</comment>
<sequence>MKPMISLIACAFVVSASSAYAQGTQQQTTMPPSAQNSGAGIQGAPGNKNGPAATESGTVGSSSTINRHNTDVSNQDTSNIKGMPGNKNGPPAKKPQE</sequence>
<feature type="compositionally biased region" description="Polar residues" evidence="1">
    <location>
        <begin position="20"/>
        <end position="39"/>
    </location>
</feature>
<evidence type="ECO:0000256" key="1">
    <source>
        <dbReference type="SAM" id="MobiDB-lite"/>
    </source>
</evidence>